<comment type="caution">
    <text evidence="1">The sequence shown here is derived from an EMBL/GenBank/DDBJ whole genome shotgun (WGS) entry which is preliminary data.</text>
</comment>
<organism evidence="1 2">
    <name type="scientific">Persea americana</name>
    <name type="common">Avocado</name>
    <dbReference type="NCBI Taxonomy" id="3435"/>
    <lineage>
        <taxon>Eukaryota</taxon>
        <taxon>Viridiplantae</taxon>
        <taxon>Streptophyta</taxon>
        <taxon>Embryophyta</taxon>
        <taxon>Tracheophyta</taxon>
        <taxon>Spermatophyta</taxon>
        <taxon>Magnoliopsida</taxon>
        <taxon>Magnoliidae</taxon>
        <taxon>Laurales</taxon>
        <taxon>Lauraceae</taxon>
        <taxon>Persea</taxon>
    </lineage>
</organism>
<gene>
    <name evidence="1" type="ORF">MRB53_036038</name>
</gene>
<protein>
    <submittedName>
        <fullName evidence="1">Uncharacterized protein</fullName>
    </submittedName>
</protein>
<accession>A0ACC2K6D4</accession>
<evidence type="ECO:0000313" key="1">
    <source>
        <dbReference type="EMBL" id="KAJ8616666.1"/>
    </source>
</evidence>
<evidence type="ECO:0000313" key="2">
    <source>
        <dbReference type="Proteomes" id="UP001234297"/>
    </source>
</evidence>
<reference evidence="1 2" key="1">
    <citation type="journal article" date="2022" name="Hortic Res">
        <title>A haplotype resolved chromosomal level avocado genome allows analysis of novel avocado genes.</title>
        <authorList>
            <person name="Nath O."/>
            <person name="Fletcher S.J."/>
            <person name="Hayward A."/>
            <person name="Shaw L.M."/>
            <person name="Masouleh A.K."/>
            <person name="Furtado A."/>
            <person name="Henry R.J."/>
            <person name="Mitter N."/>
        </authorList>
    </citation>
    <scope>NUCLEOTIDE SEQUENCE [LARGE SCALE GENOMIC DNA]</scope>
    <source>
        <strain evidence="2">cv. Hass</strain>
    </source>
</reference>
<keyword evidence="2" id="KW-1185">Reference proteome</keyword>
<name>A0ACC2K6D4_PERAE</name>
<proteinExistence type="predicted"/>
<dbReference type="Proteomes" id="UP001234297">
    <property type="component" value="Chromosome 12"/>
</dbReference>
<dbReference type="EMBL" id="CM056820">
    <property type="protein sequence ID" value="KAJ8616666.1"/>
    <property type="molecule type" value="Genomic_DNA"/>
</dbReference>
<sequence>MASVSSECWENAEIDGALLKSLLEEPHVEDGEDERLGCVIESLEAEIGNSGQVESQCGNYDDWMDYGQENVGLDGDDYSRLMCHIDDPFDWVNMISHCDDIGNWYMQTGTNEVGMVEVGDVRDYYYYGDTSMEHDYIPLWQES</sequence>